<keyword evidence="1" id="KW-1133">Transmembrane helix</keyword>
<dbReference type="PANTHER" id="PTHR47113">
    <property type="entry name" value="LD09343P"/>
    <property type="match status" value="1"/>
</dbReference>
<dbReference type="InterPro" id="IPR004344">
    <property type="entry name" value="TTL/TTLL_fam"/>
</dbReference>
<keyword evidence="3" id="KW-1185">Reference proteome</keyword>
<dbReference type="Gene3D" id="3.30.470.20">
    <property type="entry name" value="ATP-grasp fold, B domain"/>
    <property type="match status" value="1"/>
</dbReference>
<reference evidence="2" key="2">
    <citation type="submission" date="2022-10" db="EMBL/GenBank/DDBJ databases">
        <authorList>
            <consortium name="ENA_rothamsted_submissions"/>
            <consortium name="culmorum"/>
            <person name="King R."/>
        </authorList>
    </citation>
    <scope>NUCLEOTIDE SEQUENCE</scope>
</reference>
<keyword evidence="1" id="KW-0812">Transmembrane</keyword>
<evidence type="ECO:0008006" key="4">
    <source>
        <dbReference type="Google" id="ProtNLM"/>
    </source>
</evidence>
<reference evidence="2" key="1">
    <citation type="submission" date="2022-01" db="EMBL/GenBank/DDBJ databases">
        <authorList>
            <person name="King R."/>
        </authorList>
    </citation>
    <scope>NUCLEOTIDE SEQUENCE</scope>
</reference>
<feature type="transmembrane region" description="Helical" evidence="1">
    <location>
        <begin position="16"/>
        <end position="34"/>
    </location>
</feature>
<evidence type="ECO:0000256" key="1">
    <source>
        <dbReference type="SAM" id="Phobius"/>
    </source>
</evidence>
<dbReference type="SUPFAM" id="SSF56059">
    <property type="entry name" value="Glutathione synthetase ATP-binding domain-like"/>
    <property type="match status" value="1"/>
</dbReference>
<evidence type="ECO:0000313" key="3">
    <source>
        <dbReference type="Proteomes" id="UP001153620"/>
    </source>
</evidence>
<dbReference type="PROSITE" id="PS51221">
    <property type="entry name" value="TTL"/>
    <property type="match status" value="1"/>
</dbReference>
<dbReference type="Proteomes" id="UP001153620">
    <property type="component" value="Chromosome 4"/>
</dbReference>
<organism evidence="2 3">
    <name type="scientific">Chironomus riparius</name>
    <dbReference type="NCBI Taxonomy" id="315576"/>
    <lineage>
        <taxon>Eukaryota</taxon>
        <taxon>Metazoa</taxon>
        <taxon>Ecdysozoa</taxon>
        <taxon>Arthropoda</taxon>
        <taxon>Hexapoda</taxon>
        <taxon>Insecta</taxon>
        <taxon>Pterygota</taxon>
        <taxon>Neoptera</taxon>
        <taxon>Endopterygota</taxon>
        <taxon>Diptera</taxon>
        <taxon>Nematocera</taxon>
        <taxon>Chironomoidea</taxon>
        <taxon>Chironomidae</taxon>
        <taxon>Chironominae</taxon>
        <taxon>Chironomus</taxon>
    </lineage>
</organism>
<name>A0A9N9WY20_9DIPT</name>
<proteinExistence type="predicted"/>
<protein>
    <recommendedName>
        <fullName evidence="4">Tubulin polyglutamylase ttll-15</fullName>
    </recommendedName>
</protein>
<dbReference type="InterPro" id="IPR053317">
    <property type="entry name" value="Tubulin_polyglutamylase"/>
</dbReference>
<evidence type="ECO:0000313" key="2">
    <source>
        <dbReference type="EMBL" id="CAG9810160.1"/>
    </source>
</evidence>
<gene>
    <name evidence="2" type="ORF">CHIRRI_LOCUS12977</name>
</gene>
<dbReference type="Pfam" id="PF03133">
    <property type="entry name" value="TTL"/>
    <property type="match status" value="1"/>
</dbReference>
<dbReference type="PANTHER" id="PTHR47113:SF1">
    <property type="entry name" value="LD09343P"/>
    <property type="match status" value="1"/>
</dbReference>
<dbReference type="EMBL" id="OU895880">
    <property type="protein sequence ID" value="CAG9810160.1"/>
    <property type="molecule type" value="Genomic_DNA"/>
</dbReference>
<accession>A0A9N9WY20</accession>
<keyword evidence="1" id="KW-0472">Membrane</keyword>
<dbReference type="OrthoDB" id="202825at2759"/>
<sequence>MAKKVKKTRLQKLKPVFQSIFIAVVGIYVAFLIYNVKDKIKFNFEPQSAELKTSVKDEQMDNATAVNCTVDKPKKPKYWFYMARQYMWIFFSVDNVLRRLGLEKINVEIKHGEPVTLDWDLLWSYDYHNEIPLDFKNIKYHQRINHIPGNYVLTMKDHLAVNTDSKYIPKAFNDTEKLKEYAAQNPGKRFVQKLWSNRGISLRKVEEMNFKVFGPGYKYFGQEYIEDPLLISGRKFDFGVYVLISSVSPLRIYIYEKNVLIRLCAEDYDKNNYTNVNTYVISDACAFPWEIDELSVYYNQSYSYKESLNAYLTKNGYDVSRIWTQVEDCVREIVVPKEATFKYWMHRYAFKHTFFELYRFDFILNNNLDLFLIEVNQSPNVNPSALLSRDQRLFENLLFNVFTLIGVGHYMPKEDFRFGNVEVEAMIAHEESWTVLPETCINRPCNESCNANEICKLCLRCMDNNKKHELHLAYREAKNRGAMKRVFPAPAKEIAKMDEGYLNTLNVENKWLTRWYVEMCKKDADFC</sequence>
<dbReference type="AlphaFoldDB" id="A0A9N9WY20"/>